<dbReference type="AlphaFoldDB" id="A0A5M6CDX4"/>
<proteinExistence type="predicted"/>
<gene>
    <name evidence="1" type="ORF">F0919_17925</name>
</gene>
<evidence type="ECO:0000313" key="2">
    <source>
        <dbReference type="Proteomes" id="UP000323632"/>
    </source>
</evidence>
<evidence type="ECO:0000313" key="1">
    <source>
        <dbReference type="EMBL" id="KAA5532660.1"/>
    </source>
</evidence>
<comment type="caution">
    <text evidence="1">The sequence shown here is derived from an EMBL/GenBank/DDBJ whole genome shotgun (WGS) entry which is preliminary data.</text>
</comment>
<sequence>MTLNEMAMAIPKEYRNQILEENMIYKSIASASDRHMRILFTLWTQYVDPHGENDLDCPMCVTNIFNNFKQLEPALIEIRKQEKILEEL</sequence>
<reference evidence="1 2" key="1">
    <citation type="submission" date="2019-09" db="EMBL/GenBank/DDBJ databases">
        <title>Genome sequence and assembly of Taibaiella sp.</title>
        <authorList>
            <person name="Chhetri G."/>
        </authorList>
    </citation>
    <scope>NUCLEOTIDE SEQUENCE [LARGE SCALE GENOMIC DNA]</scope>
    <source>
        <strain evidence="1 2">KVB11</strain>
    </source>
</reference>
<dbReference type="RefSeq" id="WP_150034223.1">
    <property type="nucleotide sequence ID" value="NZ_VWSH01000004.1"/>
</dbReference>
<protein>
    <submittedName>
        <fullName evidence="1">Uncharacterized protein</fullName>
    </submittedName>
</protein>
<accession>A0A5M6CDX4</accession>
<keyword evidence="2" id="KW-1185">Reference proteome</keyword>
<dbReference type="EMBL" id="VWSH01000004">
    <property type="protein sequence ID" value="KAA5532660.1"/>
    <property type="molecule type" value="Genomic_DNA"/>
</dbReference>
<dbReference type="Proteomes" id="UP000323632">
    <property type="component" value="Unassembled WGS sequence"/>
</dbReference>
<name>A0A5M6CDX4_9BACT</name>
<organism evidence="1 2">
    <name type="scientific">Taibaiella lutea</name>
    <dbReference type="NCBI Taxonomy" id="2608001"/>
    <lineage>
        <taxon>Bacteria</taxon>
        <taxon>Pseudomonadati</taxon>
        <taxon>Bacteroidota</taxon>
        <taxon>Chitinophagia</taxon>
        <taxon>Chitinophagales</taxon>
        <taxon>Chitinophagaceae</taxon>
        <taxon>Taibaiella</taxon>
    </lineage>
</organism>